<keyword evidence="4" id="KW-1185">Reference proteome</keyword>
<accession>A0A9P9IWA5</accession>
<organism evidence="3 4">
    <name type="scientific">Dendryphion nanum</name>
    <dbReference type="NCBI Taxonomy" id="256645"/>
    <lineage>
        <taxon>Eukaryota</taxon>
        <taxon>Fungi</taxon>
        <taxon>Dikarya</taxon>
        <taxon>Ascomycota</taxon>
        <taxon>Pezizomycotina</taxon>
        <taxon>Dothideomycetes</taxon>
        <taxon>Pleosporomycetidae</taxon>
        <taxon>Pleosporales</taxon>
        <taxon>Torulaceae</taxon>
        <taxon>Dendryphion</taxon>
    </lineage>
</organism>
<feature type="compositionally biased region" description="Basic residues" evidence="1">
    <location>
        <begin position="148"/>
        <end position="159"/>
    </location>
</feature>
<proteinExistence type="predicted"/>
<dbReference type="EMBL" id="JAGMWT010000002">
    <property type="protein sequence ID" value="KAH7135992.1"/>
    <property type="molecule type" value="Genomic_DNA"/>
</dbReference>
<feature type="region of interest" description="Disordered" evidence="1">
    <location>
        <begin position="45"/>
        <end position="65"/>
    </location>
</feature>
<reference evidence="3" key="1">
    <citation type="journal article" date="2021" name="Nat. Commun.">
        <title>Genetic determinants of endophytism in the Arabidopsis root mycobiome.</title>
        <authorList>
            <person name="Mesny F."/>
            <person name="Miyauchi S."/>
            <person name="Thiergart T."/>
            <person name="Pickel B."/>
            <person name="Atanasova L."/>
            <person name="Karlsson M."/>
            <person name="Huettel B."/>
            <person name="Barry K.W."/>
            <person name="Haridas S."/>
            <person name="Chen C."/>
            <person name="Bauer D."/>
            <person name="Andreopoulos W."/>
            <person name="Pangilinan J."/>
            <person name="LaButti K."/>
            <person name="Riley R."/>
            <person name="Lipzen A."/>
            <person name="Clum A."/>
            <person name="Drula E."/>
            <person name="Henrissat B."/>
            <person name="Kohler A."/>
            <person name="Grigoriev I.V."/>
            <person name="Martin F.M."/>
            <person name="Hacquard S."/>
        </authorList>
    </citation>
    <scope>NUCLEOTIDE SEQUENCE</scope>
    <source>
        <strain evidence="3">MPI-CAGE-CH-0243</strain>
    </source>
</reference>
<keyword evidence="2" id="KW-0812">Transmembrane</keyword>
<feature type="compositionally biased region" description="Polar residues" evidence="1">
    <location>
        <begin position="103"/>
        <end position="117"/>
    </location>
</feature>
<comment type="caution">
    <text evidence="3">The sequence shown here is derived from an EMBL/GenBank/DDBJ whole genome shotgun (WGS) entry which is preliminary data.</text>
</comment>
<evidence type="ECO:0000313" key="3">
    <source>
        <dbReference type="EMBL" id="KAH7135992.1"/>
    </source>
</evidence>
<gene>
    <name evidence="3" type="ORF">B0J11DRAFT_519685</name>
</gene>
<keyword evidence="2" id="KW-0472">Membrane</keyword>
<dbReference type="AlphaFoldDB" id="A0A9P9IWA5"/>
<feature type="transmembrane region" description="Helical" evidence="2">
    <location>
        <begin position="235"/>
        <end position="258"/>
    </location>
</feature>
<protein>
    <submittedName>
        <fullName evidence="3">Uncharacterized protein</fullName>
    </submittedName>
</protein>
<evidence type="ECO:0000256" key="1">
    <source>
        <dbReference type="SAM" id="MobiDB-lite"/>
    </source>
</evidence>
<dbReference type="Proteomes" id="UP000700596">
    <property type="component" value="Unassembled WGS sequence"/>
</dbReference>
<feature type="region of interest" description="Disordered" evidence="1">
    <location>
        <begin position="136"/>
        <end position="159"/>
    </location>
</feature>
<keyword evidence="2" id="KW-1133">Transmembrane helix</keyword>
<evidence type="ECO:0000256" key="2">
    <source>
        <dbReference type="SAM" id="Phobius"/>
    </source>
</evidence>
<name>A0A9P9IWA5_9PLEO</name>
<feature type="region of interest" description="Disordered" evidence="1">
    <location>
        <begin position="77"/>
        <end position="120"/>
    </location>
</feature>
<dbReference type="OrthoDB" id="3916171at2759"/>
<sequence length="262" mass="28836">MDEATLDDVPMTGSHTSPYVAALWFRDNDPLTNIFRSDRQLSKEELASELRQHPSPSQAVEPSVDAPAAAISCGHFQESWDRTSEGTSQNVRGSQGKGKRTASRLSSPSAPYGSNSGREVETHRHDNFLGIGEWVPGASTSLNGPANPRRRQPYTRQHKHKKNLPVVITYPDQLDVSSSDDDGHVATVPLRSSHENMHLGLLRKEMDRQQGFDEEGLVAKPTALRSPNSMSCTQLFIWVGVLVAMLLAFGLCTVYICCMLHG</sequence>
<evidence type="ECO:0000313" key="4">
    <source>
        <dbReference type="Proteomes" id="UP000700596"/>
    </source>
</evidence>